<dbReference type="Proteomes" id="UP000606786">
    <property type="component" value="Unassembled WGS sequence"/>
</dbReference>
<dbReference type="EMBL" id="CAJHJT010000034">
    <property type="protein sequence ID" value="CAD7006026.1"/>
    <property type="molecule type" value="Genomic_DNA"/>
</dbReference>
<organism evidence="1 2">
    <name type="scientific">Ceratitis capitata</name>
    <name type="common">Mediterranean fruit fly</name>
    <name type="synonym">Tephritis capitata</name>
    <dbReference type="NCBI Taxonomy" id="7213"/>
    <lineage>
        <taxon>Eukaryota</taxon>
        <taxon>Metazoa</taxon>
        <taxon>Ecdysozoa</taxon>
        <taxon>Arthropoda</taxon>
        <taxon>Hexapoda</taxon>
        <taxon>Insecta</taxon>
        <taxon>Pterygota</taxon>
        <taxon>Neoptera</taxon>
        <taxon>Endopterygota</taxon>
        <taxon>Diptera</taxon>
        <taxon>Brachycera</taxon>
        <taxon>Muscomorpha</taxon>
        <taxon>Tephritoidea</taxon>
        <taxon>Tephritidae</taxon>
        <taxon>Ceratitis</taxon>
        <taxon>Ceratitis</taxon>
    </lineage>
</organism>
<reference evidence="1" key="1">
    <citation type="submission" date="2020-11" db="EMBL/GenBank/DDBJ databases">
        <authorList>
            <person name="Whitehead M."/>
        </authorList>
    </citation>
    <scope>NUCLEOTIDE SEQUENCE</scope>
    <source>
        <strain evidence="1">EGII</strain>
    </source>
</reference>
<comment type="caution">
    <text evidence="1">The sequence shown here is derived from an EMBL/GenBank/DDBJ whole genome shotgun (WGS) entry which is preliminary data.</text>
</comment>
<evidence type="ECO:0000313" key="2">
    <source>
        <dbReference type="Proteomes" id="UP000606786"/>
    </source>
</evidence>
<accession>A0A811V899</accession>
<protein>
    <submittedName>
        <fullName evidence="1">(Mediterranean fruit fly) hypothetical protein</fullName>
    </submittedName>
</protein>
<evidence type="ECO:0000313" key="1">
    <source>
        <dbReference type="EMBL" id="CAD7006026.1"/>
    </source>
</evidence>
<dbReference type="AlphaFoldDB" id="A0A811V899"/>
<name>A0A811V899_CERCA</name>
<keyword evidence="2" id="KW-1185">Reference proteome</keyword>
<sequence length="371" mass="41201">MCVKYLKIDFLSNLRYAKNFAIAGLRPVFKQHSNSSGSSSSSSRPSDPTSVYAHTHMYACIQAELCIAVRFYVPSAVSNANNKKRGANNSSSGRNHIRLLCLLLASVPLRRTFAITYLHAYVCSISVGTQARKNKRSYYFFRFRSQLNIIFQTSFSLFTLKKITKISTPLHLYSLSSNQVNTNDTHVYSHSSSSSHIHTRTHARTHEIHEKHGRRRYKYVLYLLECSIARLNDFQIGVTITSTHVHVHRSTASVNATNACLSVRPSELVYSFSRMLVCSLSSLSRCKMWLSTSGSSSAAVVAVAAAAPTLKPVFIQSGDDNVDKSTKSTGVPAVSAKLKFLRIQILVAALPIGNLYGALWELLRQRSGRAL</sequence>
<gene>
    <name evidence="1" type="ORF">CCAP1982_LOCUS14361</name>
</gene>
<proteinExistence type="predicted"/>